<name>A0A0S2F8F5_LYSAN</name>
<feature type="compositionally biased region" description="Polar residues" evidence="1">
    <location>
        <begin position="40"/>
        <end position="67"/>
    </location>
</feature>
<evidence type="ECO:0000256" key="1">
    <source>
        <dbReference type="SAM" id="MobiDB-lite"/>
    </source>
</evidence>
<dbReference type="EMBL" id="CP011129">
    <property type="protein sequence ID" value="ALN79823.1"/>
    <property type="molecule type" value="Genomic_DNA"/>
</dbReference>
<organism evidence="2 3">
    <name type="scientific">Lysobacter antibioticus</name>
    <dbReference type="NCBI Taxonomy" id="84531"/>
    <lineage>
        <taxon>Bacteria</taxon>
        <taxon>Pseudomonadati</taxon>
        <taxon>Pseudomonadota</taxon>
        <taxon>Gammaproteobacteria</taxon>
        <taxon>Lysobacterales</taxon>
        <taxon>Lysobacteraceae</taxon>
        <taxon>Lysobacter</taxon>
    </lineage>
</organism>
<reference evidence="2 3" key="1">
    <citation type="journal article" date="2015" name="BMC Genomics">
        <title>Comparative genomics and metabolic profiling of the genus Lysobacter.</title>
        <authorList>
            <person name="de Bruijn I."/>
            <person name="Cheng X."/>
            <person name="de Jager V."/>
            <person name="Exposito R.G."/>
            <person name="Watrous J."/>
            <person name="Patel N."/>
            <person name="Postma J."/>
            <person name="Dorrestein P.C."/>
            <person name="Kobayashi D."/>
            <person name="Raaijmakers J.M."/>
        </authorList>
    </citation>
    <scope>NUCLEOTIDE SEQUENCE [LARGE SCALE GENOMIC DNA]</scope>
    <source>
        <strain evidence="2 3">76</strain>
    </source>
</reference>
<keyword evidence="3" id="KW-1185">Reference proteome</keyword>
<proteinExistence type="predicted"/>
<evidence type="ECO:0000313" key="2">
    <source>
        <dbReference type="EMBL" id="ALN79823.1"/>
    </source>
</evidence>
<accession>A0A0S2F8F5</accession>
<dbReference type="Proteomes" id="UP000060787">
    <property type="component" value="Chromosome"/>
</dbReference>
<feature type="compositionally biased region" description="Low complexity" evidence="1">
    <location>
        <begin position="22"/>
        <end position="39"/>
    </location>
</feature>
<evidence type="ECO:0008006" key="4">
    <source>
        <dbReference type="Google" id="ProtNLM"/>
    </source>
</evidence>
<evidence type="ECO:0000313" key="3">
    <source>
        <dbReference type="Proteomes" id="UP000060787"/>
    </source>
</evidence>
<protein>
    <recommendedName>
        <fullName evidence="4">Lipoprotein</fullName>
    </recommendedName>
</protein>
<feature type="region of interest" description="Disordered" evidence="1">
    <location>
        <begin position="20"/>
        <end position="79"/>
    </location>
</feature>
<dbReference type="AlphaFoldDB" id="A0A0S2F8F5"/>
<sequence>MKLHPAFVVLTATFLVGCSDKQSQSPAPSSQVPAAQVAPDSNNPTQATSAPVSTDSAGGTNSAVVNTSPSAPPPSAYLPAESKLLADGGLATERAVALLQSDKQFQQAARAFDQGAANSPEAHDLAAHYKAAIARGLSNKEALRDFSCGLSLCIGSMRTKSADDYTAWSERFAKDTGAPTYSFMEMTKKLSEGEYESRFVFSTDPGANSMTAPGKAR</sequence>
<dbReference type="RefSeq" id="WP_148649661.1">
    <property type="nucleotide sequence ID" value="NZ_CP011129.1"/>
</dbReference>
<dbReference type="PROSITE" id="PS51257">
    <property type="entry name" value="PROKAR_LIPOPROTEIN"/>
    <property type="match status" value="1"/>
</dbReference>
<dbReference type="PATRIC" id="fig|84531.8.peg.1696"/>
<dbReference type="eggNOG" id="ENOG50300SH">
    <property type="taxonomic scope" value="Bacteria"/>
</dbReference>
<dbReference type="KEGG" id="lab:LA76x_1667"/>
<gene>
    <name evidence="2" type="ORF">LA76x_1667</name>
</gene>